<dbReference type="SUPFAM" id="SSF52540">
    <property type="entry name" value="P-loop containing nucleoside triphosphate hydrolases"/>
    <property type="match status" value="1"/>
</dbReference>
<dbReference type="GO" id="GO:0016887">
    <property type="term" value="F:ATP hydrolysis activity"/>
    <property type="evidence" value="ECO:0007669"/>
    <property type="project" value="RHEA"/>
</dbReference>
<dbReference type="Gene3D" id="1.10.10.160">
    <property type="match status" value="1"/>
</dbReference>
<evidence type="ECO:0000256" key="11">
    <source>
        <dbReference type="RuleBase" id="RU364053"/>
    </source>
</evidence>
<dbReference type="Gene3D" id="3.40.50.300">
    <property type="entry name" value="P-loop containing nucleotide triphosphate hydrolases"/>
    <property type="match status" value="2"/>
</dbReference>
<dbReference type="EMBL" id="MRTF01000021">
    <property type="protein sequence ID" value="OME86487.1"/>
    <property type="molecule type" value="Genomic_DNA"/>
</dbReference>
<evidence type="ECO:0000259" key="14">
    <source>
        <dbReference type="PROSITE" id="PS51217"/>
    </source>
</evidence>
<protein>
    <recommendedName>
        <fullName evidence="11">ATP-dependent DNA helicase</fullName>
        <ecNumber evidence="11">5.6.2.4</ecNumber>
    </recommendedName>
</protein>
<dbReference type="GO" id="GO:0033202">
    <property type="term" value="C:DNA helicase complex"/>
    <property type="evidence" value="ECO:0007669"/>
    <property type="project" value="TreeGrafter"/>
</dbReference>
<evidence type="ECO:0000256" key="8">
    <source>
        <dbReference type="ARBA" id="ARBA00034617"/>
    </source>
</evidence>
<keyword evidence="7" id="KW-0413">Isomerase</keyword>
<dbReference type="STRING" id="1401.BK123_32770"/>
<name>A0A1R1AM68_PAELA</name>
<evidence type="ECO:0000256" key="2">
    <source>
        <dbReference type="ARBA" id="ARBA00022741"/>
    </source>
</evidence>
<dbReference type="GO" id="GO:0006260">
    <property type="term" value="P:DNA replication"/>
    <property type="evidence" value="ECO:0007669"/>
    <property type="project" value="InterPro"/>
</dbReference>
<evidence type="ECO:0000256" key="7">
    <source>
        <dbReference type="ARBA" id="ARBA00023235"/>
    </source>
</evidence>
<dbReference type="InterPro" id="IPR013986">
    <property type="entry name" value="DExx_box_DNA_helicase_dom_sf"/>
</dbReference>
<dbReference type="PROSITE" id="PS51217">
    <property type="entry name" value="UVRD_HELICASE_CTER"/>
    <property type="match status" value="1"/>
</dbReference>
<evidence type="ECO:0000313" key="15">
    <source>
        <dbReference type="EMBL" id="OME86487.1"/>
    </source>
</evidence>
<evidence type="ECO:0000256" key="3">
    <source>
        <dbReference type="ARBA" id="ARBA00022801"/>
    </source>
</evidence>
<dbReference type="Pfam" id="PF21196">
    <property type="entry name" value="PcrA_UvrD_tudor"/>
    <property type="match status" value="1"/>
</dbReference>
<accession>A0A1R1AM68</accession>
<keyword evidence="6 11" id="KW-0238">DNA-binding</keyword>
<evidence type="ECO:0000256" key="1">
    <source>
        <dbReference type="ARBA" id="ARBA00009922"/>
    </source>
</evidence>
<keyword evidence="5 10" id="KW-0067">ATP-binding</keyword>
<feature type="domain" description="UvrD-like helicase C-terminal" evidence="14">
    <location>
        <begin position="291"/>
        <end position="568"/>
    </location>
</feature>
<keyword evidence="4 10" id="KW-0347">Helicase</keyword>
<feature type="region of interest" description="Disordered" evidence="12">
    <location>
        <begin position="692"/>
        <end position="729"/>
    </location>
</feature>
<reference evidence="15 16" key="1">
    <citation type="submission" date="2016-11" db="EMBL/GenBank/DDBJ databases">
        <title>Paenibacillus species isolates.</title>
        <authorList>
            <person name="Beno S.M."/>
        </authorList>
    </citation>
    <scope>NUCLEOTIDE SEQUENCE [LARGE SCALE GENOMIC DNA]</scope>
    <source>
        <strain evidence="15 16">FSL F4-0100</strain>
    </source>
</reference>
<dbReference type="FunFam" id="1.10.486.10:FF:000003">
    <property type="entry name" value="ATP-dependent DNA helicase"/>
    <property type="match status" value="1"/>
</dbReference>
<dbReference type="RefSeq" id="WP_076326481.1">
    <property type="nucleotide sequence ID" value="NZ_MRTF01000021.1"/>
</dbReference>
<proteinExistence type="inferred from homology"/>
<evidence type="ECO:0000256" key="10">
    <source>
        <dbReference type="PROSITE-ProRule" id="PRU00560"/>
    </source>
</evidence>
<dbReference type="PANTHER" id="PTHR11070:SF2">
    <property type="entry name" value="ATP-DEPENDENT DNA HELICASE SRS2"/>
    <property type="match status" value="1"/>
</dbReference>
<evidence type="ECO:0000256" key="4">
    <source>
        <dbReference type="ARBA" id="ARBA00022806"/>
    </source>
</evidence>
<evidence type="ECO:0000313" key="16">
    <source>
        <dbReference type="Proteomes" id="UP000187074"/>
    </source>
</evidence>
<evidence type="ECO:0000256" key="9">
    <source>
        <dbReference type="ARBA" id="ARBA00048988"/>
    </source>
</evidence>
<gene>
    <name evidence="15" type="ORF">BK123_32770</name>
</gene>
<dbReference type="Pfam" id="PF13361">
    <property type="entry name" value="UvrD_C"/>
    <property type="match status" value="1"/>
</dbReference>
<sequence length="776" mass="86695">MHSIDIHDAVSRLNPQQRQAVEATDGPLLIMAGAGSGKTRVLTHRIGYLIATRKAAPWSILAITFTNKAAREMQERVSKLVGREGQDIWVSTFHSMCVRILRRDIERIGFTSNFSILDSTDQLSVIRNVMKHHNIDTKKFEPKAIQGAMSAAKNELISPQQYEQKAGDYFESLVAKVYTEYQKRLKSNNSLDFDDLIMTTIQLFKEVPEVLDFYQRKFQYIHVDEYQDTNRAQYMLCRMLADSHHRICVVGDSDQSIYRWRGADITNILNFEQDYPEARTILLEQNYRSTANILNAANNVIGLNTGRKPKNLWTEQGEGPKIKVFRGDTEHDEGYFVTSEISKSINAGKSYQDHAILYRTNAQSRVIEEILIKSDIPYQIVGGIKFYDRKEIKDMLAYLRLISNPDDDISLTRIINVPKRSIGDTTVGKLAAAAAERGISIFRVLEIVDDLGFAGRTRNALVGFYDMIAALSRMVEFLSVTELTEKILEMSEYRLELQNENTIESRSRLENIDEFLSVTQEFEKNNEDKSLISFLTDLALIADIDSMNDDEEDRDDAVVLMTMHSAKGLEFPVVFIIGMEEGVFPHSRAFMDNEELEEERRLAYVGITRAEKQLFLSCARMRTLFGRTTANPPSRFLEEIPEELKEDTQMANDRYRRGGGSNVGGSYAGRGFGGGGGSNFGGGRNVDLSLSGSTASAQAAPKSRVTMTTGAPSRSAASSDSGGFKAGDKVAHGKWGTGTIVAVKGSGNDMELQIAFPAPVGVKRLLAGFAPITKVE</sequence>
<dbReference type="PROSITE" id="PS51198">
    <property type="entry name" value="UVRD_HELICASE_ATP_BIND"/>
    <property type="match status" value="1"/>
</dbReference>
<comment type="similarity">
    <text evidence="1 11">Belongs to the helicase family. UvrD subfamily.</text>
</comment>
<feature type="binding site" evidence="10">
    <location>
        <begin position="32"/>
        <end position="39"/>
    </location>
    <ligand>
        <name>ATP</name>
        <dbReference type="ChEBI" id="CHEBI:30616"/>
    </ligand>
</feature>
<dbReference type="InterPro" id="IPR027417">
    <property type="entry name" value="P-loop_NTPase"/>
</dbReference>
<dbReference type="Gene3D" id="1.10.486.10">
    <property type="entry name" value="PCRA, domain 4"/>
    <property type="match status" value="1"/>
</dbReference>
<dbReference type="GO" id="GO:0043138">
    <property type="term" value="F:3'-5' DNA helicase activity"/>
    <property type="evidence" value="ECO:0007669"/>
    <property type="project" value="UniProtKB-EC"/>
</dbReference>
<dbReference type="NCBIfam" id="TIGR01073">
    <property type="entry name" value="pcrA"/>
    <property type="match status" value="1"/>
</dbReference>
<keyword evidence="2 10" id="KW-0547">Nucleotide-binding</keyword>
<evidence type="ECO:0000256" key="12">
    <source>
        <dbReference type="SAM" id="MobiDB-lite"/>
    </source>
</evidence>
<dbReference type="InterPro" id="IPR005751">
    <property type="entry name" value="ATP-dep_DNA_helicase_PcrA"/>
</dbReference>
<dbReference type="AlphaFoldDB" id="A0A1R1AM68"/>
<evidence type="ECO:0000256" key="6">
    <source>
        <dbReference type="ARBA" id="ARBA00023125"/>
    </source>
</evidence>
<organism evidence="15 16">
    <name type="scientific">Paenibacillus lautus</name>
    <name type="common">Bacillus lautus</name>
    <dbReference type="NCBI Taxonomy" id="1401"/>
    <lineage>
        <taxon>Bacteria</taxon>
        <taxon>Bacillati</taxon>
        <taxon>Bacillota</taxon>
        <taxon>Bacilli</taxon>
        <taxon>Bacillales</taxon>
        <taxon>Paenibacillaceae</taxon>
        <taxon>Paenibacillus</taxon>
    </lineage>
</organism>
<dbReference type="GO" id="GO:0005524">
    <property type="term" value="F:ATP binding"/>
    <property type="evidence" value="ECO:0007669"/>
    <property type="project" value="UniProtKB-UniRule"/>
</dbReference>
<dbReference type="Pfam" id="PF00580">
    <property type="entry name" value="UvrD-helicase"/>
    <property type="match status" value="1"/>
</dbReference>
<dbReference type="InterPro" id="IPR014016">
    <property type="entry name" value="UvrD-like_ATP-bd"/>
</dbReference>
<dbReference type="CDD" id="cd17932">
    <property type="entry name" value="DEXQc_UvrD"/>
    <property type="match status" value="1"/>
</dbReference>
<feature type="compositionally biased region" description="Polar residues" evidence="12">
    <location>
        <begin position="705"/>
        <end position="721"/>
    </location>
</feature>
<dbReference type="OrthoDB" id="9810135at2"/>
<dbReference type="EC" id="5.6.2.4" evidence="11"/>
<evidence type="ECO:0000259" key="13">
    <source>
        <dbReference type="PROSITE" id="PS51198"/>
    </source>
</evidence>
<comment type="catalytic activity">
    <reaction evidence="9 11">
        <text>ATP + H2O = ADP + phosphate + H(+)</text>
        <dbReference type="Rhea" id="RHEA:13065"/>
        <dbReference type="ChEBI" id="CHEBI:15377"/>
        <dbReference type="ChEBI" id="CHEBI:15378"/>
        <dbReference type="ChEBI" id="CHEBI:30616"/>
        <dbReference type="ChEBI" id="CHEBI:43474"/>
        <dbReference type="ChEBI" id="CHEBI:456216"/>
        <dbReference type="EC" id="5.6.2.4"/>
    </reaction>
</comment>
<dbReference type="InterPro" id="IPR014017">
    <property type="entry name" value="DNA_helicase_UvrD-like_C"/>
</dbReference>
<dbReference type="GO" id="GO:0009314">
    <property type="term" value="P:response to radiation"/>
    <property type="evidence" value="ECO:0007669"/>
    <property type="project" value="UniProtKB-ARBA"/>
</dbReference>
<comment type="caution">
    <text evidence="15">The sequence shown here is derived from an EMBL/GenBank/DDBJ whole genome shotgun (WGS) entry which is preliminary data.</text>
</comment>
<evidence type="ECO:0000256" key="5">
    <source>
        <dbReference type="ARBA" id="ARBA00022840"/>
    </source>
</evidence>
<feature type="domain" description="UvrD-like helicase ATP-binding" evidence="13">
    <location>
        <begin position="11"/>
        <end position="290"/>
    </location>
</feature>
<dbReference type="InterPro" id="IPR000212">
    <property type="entry name" value="DNA_helicase_UvrD/REP"/>
</dbReference>
<dbReference type="GO" id="GO:0000725">
    <property type="term" value="P:recombinational repair"/>
    <property type="evidence" value="ECO:0007669"/>
    <property type="project" value="TreeGrafter"/>
</dbReference>
<dbReference type="PANTHER" id="PTHR11070">
    <property type="entry name" value="UVRD / RECB / PCRA DNA HELICASE FAMILY MEMBER"/>
    <property type="match status" value="1"/>
</dbReference>
<keyword evidence="3 10" id="KW-0378">Hydrolase</keyword>
<comment type="catalytic activity">
    <reaction evidence="8">
        <text>Couples ATP hydrolysis with the unwinding of duplex DNA by translocating in the 3'-5' direction.</text>
        <dbReference type="EC" id="5.6.2.4"/>
    </reaction>
</comment>
<dbReference type="Proteomes" id="UP000187074">
    <property type="component" value="Unassembled WGS sequence"/>
</dbReference>
<dbReference type="GO" id="GO:0005829">
    <property type="term" value="C:cytosol"/>
    <property type="evidence" value="ECO:0007669"/>
    <property type="project" value="TreeGrafter"/>
</dbReference>
<dbReference type="FunFam" id="1.10.10.160:FF:000001">
    <property type="entry name" value="ATP-dependent DNA helicase"/>
    <property type="match status" value="1"/>
</dbReference>
<dbReference type="GO" id="GO:0003677">
    <property type="term" value="F:DNA binding"/>
    <property type="evidence" value="ECO:0007669"/>
    <property type="project" value="UniProtKB-KW"/>
</dbReference>